<feature type="domain" description="DJ-1/PfpI" evidence="1">
    <location>
        <begin position="10"/>
        <end position="190"/>
    </location>
</feature>
<keyword evidence="3" id="KW-1185">Reference proteome</keyword>
<sequence>MSFPKSFGILLYPRFELLDAAGPLEALICLSRREGFKDMRLSVISETMDPVSVGQNSSDANINTFANAIRLMPTHTLDTAPPLDVLIVPGGIGSIDFERSDTPHHVDKYVDFVRRAYRGEDERQPLKYLISVCNGAMLLAKAGVLDGHRVTTTKDLWHLIPPLGPKSHWIARARWHHSDNIWTTSGVSAGVDGTLAWMESLVGHETVESVVNTMEWIRAEEADNDPFAKVFGAQDVPPKA</sequence>
<accession>A0A6A6CNF7</accession>
<organism evidence="2 3">
    <name type="scientific">Zasmidium cellare ATCC 36951</name>
    <dbReference type="NCBI Taxonomy" id="1080233"/>
    <lineage>
        <taxon>Eukaryota</taxon>
        <taxon>Fungi</taxon>
        <taxon>Dikarya</taxon>
        <taxon>Ascomycota</taxon>
        <taxon>Pezizomycotina</taxon>
        <taxon>Dothideomycetes</taxon>
        <taxon>Dothideomycetidae</taxon>
        <taxon>Mycosphaerellales</taxon>
        <taxon>Mycosphaerellaceae</taxon>
        <taxon>Zasmidium</taxon>
    </lineage>
</organism>
<dbReference type="PANTHER" id="PTHR43130:SF15">
    <property type="entry name" value="THIJ_PFPI FAMILY PROTEIN (AFU_ORTHOLOGUE AFUA_5G14240)"/>
    <property type="match status" value="1"/>
</dbReference>
<reference evidence="2" key="1">
    <citation type="journal article" date="2020" name="Stud. Mycol.">
        <title>101 Dothideomycetes genomes: a test case for predicting lifestyles and emergence of pathogens.</title>
        <authorList>
            <person name="Haridas S."/>
            <person name="Albert R."/>
            <person name="Binder M."/>
            <person name="Bloem J."/>
            <person name="Labutti K."/>
            <person name="Salamov A."/>
            <person name="Andreopoulos B."/>
            <person name="Baker S."/>
            <person name="Barry K."/>
            <person name="Bills G."/>
            <person name="Bluhm B."/>
            <person name="Cannon C."/>
            <person name="Castanera R."/>
            <person name="Culley D."/>
            <person name="Daum C."/>
            <person name="Ezra D."/>
            <person name="Gonzalez J."/>
            <person name="Henrissat B."/>
            <person name="Kuo A."/>
            <person name="Liang C."/>
            <person name="Lipzen A."/>
            <person name="Lutzoni F."/>
            <person name="Magnuson J."/>
            <person name="Mondo S."/>
            <person name="Nolan M."/>
            <person name="Ohm R."/>
            <person name="Pangilinan J."/>
            <person name="Park H.-J."/>
            <person name="Ramirez L."/>
            <person name="Alfaro M."/>
            <person name="Sun H."/>
            <person name="Tritt A."/>
            <person name="Yoshinaga Y."/>
            <person name="Zwiers L.-H."/>
            <person name="Turgeon B."/>
            <person name="Goodwin S."/>
            <person name="Spatafora J."/>
            <person name="Crous P."/>
            <person name="Grigoriev I."/>
        </authorList>
    </citation>
    <scope>NUCLEOTIDE SEQUENCE</scope>
    <source>
        <strain evidence="2">ATCC 36951</strain>
    </source>
</reference>
<protein>
    <recommendedName>
        <fullName evidence="1">DJ-1/PfpI domain-containing protein</fullName>
    </recommendedName>
</protein>
<evidence type="ECO:0000313" key="3">
    <source>
        <dbReference type="Proteomes" id="UP000799537"/>
    </source>
</evidence>
<dbReference type="Gene3D" id="3.40.50.880">
    <property type="match status" value="1"/>
</dbReference>
<dbReference type="EMBL" id="ML993594">
    <property type="protein sequence ID" value="KAF2166996.1"/>
    <property type="molecule type" value="Genomic_DNA"/>
</dbReference>
<gene>
    <name evidence="2" type="ORF">M409DRAFT_66110</name>
</gene>
<dbReference type="AlphaFoldDB" id="A0A6A6CNF7"/>
<dbReference type="OrthoDB" id="543156at2759"/>
<dbReference type="RefSeq" id="XP_033667885.1">
    <property type="nucleotide sequence ID" value="XM_033816792.1"/>
</dbReference>
<evidence type="ECO:0000313" key="2">
    <source>
        <dbReference type="EMBL" id="KAF2166996.1"/>
    </source>
</evidence>
<dbReference type="Pfam" id="PF01965">
    <property type="entry name" value="DJ-1_PfpI"/>
    <property type="match status" value="1"/>
</dbReference>
<dbReference type="InterPro" id="IPR002818">
    <property type="entry name" value="DJ-1/PfpI"/>
</dbReference>
<dbReference type="CDD" id="cd03139">
    <property type="entry name" value="GATase1_PfpI_2"/>
    <property type="match status" value="1"/>
</dbReference>
<dbReference type="Proteomes" id="UP000799537">
    <property type="component" value="Unassembled WGS sequence"/>
</dbReference>
<dbReference type="InterPro" id="IPR052158">
    <property type="entry name" value="INH-QAR"/>
</dbReference>
<evidence type="ECO:0000259" key="1">
    <source>
        <dbReference type="Pfam" id="PF01965"/>
    </source>
</evidence>
<dbReference type="PANTHER" id="PTHR43130">
    <property type="entry name" value="ARAC-FAMILY TRANSCRIPTIONAL REGULATOR"/>
    <property type="match status" value="1"/>
</dbReference>
<dbReference type="SUPFAM" id="SSF52317">
    <property type="entry name" value="Class I glutamine amidotransferase-like"/>
    <property type="match status" value="1"/>
</dbReference>
<dbReference type="InterPro" id="IPR029062">
    <property type="entry name" value="Class_I_gatase-like"/>
</dbReference>
<name>A0A6A6CNF7_ZASCE</name>
<proteinExistence type="predicted"/>
<dbReference type="GeneID" id="54570064"/>